<keyword evidence="2" id="KW-0808">Transferase</keyword>
<evidence type="ECO:0000256" key="5">
    <source>
        <dbReference type="ARBA" id="ARBA00023295"/>
    </source>
</evidence>
<dbReference type="PROSITE" id="PS51762">
    <property type="entry name" value="GH16_2"/>
    <property type="match status" value="1"/>
</dbReference>
<evidence type="ECO:0000256" key="3">
    <source>
        <dbReference type="ARBA" id="ARBA00022801"/>
    </source>
</evidence>
<keyword evidence="7" id="KW-0472">Membrane</keyword>
<keyword evidence="7" id="KW-0812">Transmembrane</keyword>
<keyword evidence="10" id="KW-1185">Reference proteome</keyword>
<gene>
    <name evidence="9" type="ORF">CTI12_AA201400</name>
</gene>
<dbReference type="GO" id="GO:0048046">
    <property type="term" value="C:apoplast"/>
    <property type="evidence" value="ECO:0007669"/>
    <property type="project" value="InterPro"/>
</dbReference>
<dbReference type="EMBL" id="PKPP01001807">
    <property type="protein sequence ID" value="PWA79774.1"/>
    <property type="molecule type" value="Genomic_DNA"/>
</dbReference>
<dbReference type="GO" id="GO:0010411">
    <property type="term" value="P:xyloglucan metabolic process"/>
    <property type="evidence" value="ECO:0007669"/>
    <property type="project" value="InterPro"/>
</dbReference>
<proteinExistence type="predicted"/>
<evidence type="ECO:0000313" key="9">
    <source>
        <dbReference type="EMBL" id="PWA79774.1"/>
    </source>
</evidence>
<dbReference type="OrthoDB" id="4781at2759"/>
<dbReference type="GO" id="GO:0030246">
    <property type="term" value="F:carbohydrate binding"/>
    <property type="evidence" value="ECO:0007669"/>
    <property type="project" value="UniProtKB-KW"/>
</dbReference>
<dbReference type="InterPro" id="IPR044791">
    <property type="entry name" value="Beta-glucanase/XTH"/>
</dbReference>
<dbReference type="EC" id="2.4.1.207" evidence="1"/>
<evidence type="ECO:0000313" key="10">
    <source>
        <dbReference type="Proteomes" id="UP000245207"/>
    </source>
</evidence>
<dbReference type="CDD" id="cd02176">
    <property type="entry name" value="GH16_XET"/>
    <property type="match status" value="1"/>
</dbReference>
<feature type="transmembrane region" description="Helical" evidence="7">
    <location>
        <begin position="70"/>
        <end position="91"/>
    </location>
</feature>
<keyword evidence="7" id="KW-1133">Transmembrane helix</keyword>
<comment type="catalytic activity">
    <reaction evidence="6">
        <text>breaks a beta-(1-&gt;4) bond in the backbone of a xyloglucan and transfers the xyloglucanyl segment on to O-4 of the non-reducing terminal glucose residue of an acceptor, which can be a xyloglucan or an oligosaccharide of xyloglucan.</text>
        <dbReference type="EC" id="2.4.1.207"/>
    </reaction>
</comment>
<dbReference type="SUPFAM" id="SSF49899">
    <property type="entry name" value="Concanavalin A-like lectins/glucanases"/>
    <property type="match status" value="1"/>
</dbReference>
<keyword evidence="5" id="KW-0326">Glycosidase</keyword>
<evidence type="ECO:0000256" key="1">
    <source>
        <dbReference type="ARBA" id="ARBA00012152"/>
    </source>
</evidence>
<name>A0A2U1P1Y6_ARTAN</name>
<keyword evidence="4" id="KW-1015">Disulfide bond</keyword>
<organism evidence="9 10">
    <name type="scientific">Artemisia annua</name>
    <name type="common">Sweet wormwood</name>
    <dbReference type="NCBI Taxonomy" id="35608"/>
    <lineage>
        <taxon>Eukaryota</taxon>
        <taxon>Viridiplantae</taxon>
        <taxon>Streptophyta</taxon>
        <taxon>Embryophyta</taxon>
        <taxon>Tracheophyta</taxon>
        <taxon>Spermatophyta</taxon>
        <taxon>Magnoliopsida</taxon>
        <taxon>eudicotyledons</taxon>
        <taxon>Gunneridae</taxon>
        <taxon>Pentapetalae</taxon>
        <taxon>asterids</taxon>
        <taxon>campanulids</taxon>
        <taxon>Asterales</taxon>
        <taxon>Asteraceae</taxon>
        <taxon>Asteroideae</taxon>
        <taxon>Anthemideae</taxon>
        <taxon>Artemisiinae</taxon>
        <taxon>Artemisia</taxon>
    </lineage>
</organism>
<dbReference type="InterPro" id="IPR016455">
    <property type="entry name" value="XTH"/>
</dbReference>
<dbReference type="Proteomes" id="UP000245207">
    <property type="component" value="Unassembled WGS sequence"/>
</dbReference>
<dbReference type="InterPro" id="IPR010713">
    <property type="entry name" value="XET_C"/>
</dbReference>
<dbReference type="InterPro" id="IPR013320">
    <property type="entry name" value="ConA-like_dom_sf"/>
</dbReference>
<sequence>MVARSQYRKIKVTLLLKLLSKHTFVRFIKVLRKGVLLGTRHTFLTLFLHKKKEHAKYSVEKRYMKMNDHILNSLSKTTIFISLILLLQPLAGTTTTSLPRIVSFENGFTQLFGGDTNLLRSDDDNTVHLHLDQYTGAGFRSSDLYNHGLFSAKIKLPSDYTAGIVVAFYTSNGDVFEKTHDELDFEFLGNIKGKPWRFQTNLYGNGSTSRGREERYTLWFDPTKAYHRYTILWTSSKITFYIDEVPIREILRSDEMGSDFPSKPMALYATIWDASNWATNGGKYKVNYKYAPFVTEMTDLVLHGCVSNPIQELQTENCEQVDSQLETIRYNNITPRQRGAMKRFREKYMYYSYCYDTLRYPIPPPECVIDPLLRQRFKETGRPNFARRHHRHSKKASQVLSSHIYEIQDED</sequence>
<dbReference type="PANTHER" id="PTHR31062">
    <property type="entry name" value="XYLOGLUCAN ENDOTRANSGLUCOSYLASE/HYDROLASE PROTEIN 8-RELATED"/>
    <property type="match status" value="1"/>
</dbReference>
<keyword evidence="9" id="KW-0430">Lectin</keyword>
<evidence type="ECO:0000256" key="4">
    <source>
        <dbReference type="ARBA" id="ARBA00023157"/>
    </source>
</evidence>
<dbReference type="Gene3D" id="2.60.120.200">
    <property type="match status" value="1"/>
</dbReference>
<feature type="domain" description="GH16" evidence="8">
    <location>
        <begin position="91"/>
        <end position="297"/>
    </location>
</feature>
<dbReference type="STRING" id="35608.A0A2U1P1Y6"/>
<dbReference type="Pfam" id="PF06955">
    <property type="entry name" value="XET_C"/>
    <property type="match status" value="1"/>
</dbReference>
<dbReference type="InterPro" id="IPR000757">
    <property type="entry name" value="Beta-glucanase-like"/>
</dbReference>
<dbReference type="GO" id="GO:0042546">
    <property type="term" value="P:cell wall biogenesis"/>
    <property type="evidence" value="ECO:0007669"/>
    <property type="project" value="InterPro"/>
</dbReference>
<evidence type="ECO:0000256" key="7">
    <source>
        <dbReference type="SAM" id="Phobius"/>
    </source>
</evidence>
<evidence type="ECO:0000259" key="8">
    <source>
        <dbReference type="PROSITE" id="PS51762"/>
    </source>
</evidence>
<dbReference type="AlphaFoldDB" id="A0A2U1P1Y6"/>
<keyword evidence="3 9" id="KW-0378">Hydrolase</keyword>
<dbReference type="Pfam" id="PF00722">
    <property type="entry name" value="Glyco_hydro_16"/>
    <property type="match status" value="1"/>
</dbReference>
<accession>A0A2U1P1Y6</accession>
<dbReference type="GO" id="GO:0004553">
    <property type="term" value="F:hydrolase activity, hydrolyzing O-glycosyl compounds"/>
    <property type="evidence" value="ECO:0007669"/>
    <property type="project" value="InterPro"/>
</dbReference>
<evidence type="ECO:0000256" key="6">
    <source>
        <dbReference type="ARBA" id="ARBA00034022"/>
    </source>
</evidence>
<evidence type="ECO:0000256" key="2">
    <source>
        <dbReference type="ARBA" id="ARBA00022679"/>
    </source>
</evidence>
<dbReference type="GO" id="GO:0016762">
    <property type="term" value="F:xyloglucan:xyloglucosyl transferase activity"/>
    <property type="evidence" value="ECO:0007669"/>
    <property type="project" value="UniProtKB-EC"/>
</dbReference>
<comment type="caution">
    <text evidence="9">The sequence shown here is derived from an EMBL/GenBank/DDBJ whole genome shotgun (WGS) entry which is preliminary data.</text>
</comment>
<protein>
    <recommendedName>
        <fullName evidence="1">xyloglucan:xyloglucosyl transferase</fullName>
        <ecNumber evidence="1">2.4.1.207</ecNumber>
    </recommendedName>
</protein>
<reference evidence="9 10" key="1">
    <citation type="journal article" date="2018" name="Mol. Plant">
        <title>The genome of Artemisia annua provides insight into the evolution of Asteraceae family and artemisinin biosynthesis.</title>
        <authorList>
            <person name="Shen Q."/>
            <person name="Zhang L."/>
            <person name="Liao Z."/>
            <person name="Wang S."/>
            <person name="Yan T."/>
            <person name="Shi P."/>
            <person name="Liu M."/>
            <person name="Fu X."/>
            <person name="Pan Q."/>
            <person name="Wang Y."/>
            <person name="Lv Z."/>
            <person name="Lu X."/>
            <person name="Zhang F."/>
            <person name="Jiang W."/>
            <person name="Ma Y."/>
            <person name="Chen M."/>
            <person name="Hao X."/>
            <person name="Li L."/>
            <person name="Tang Y."/>
            <person name="Lv G."/>
            <person name="Zhou Y."/>
            <person name="Sun X."/>
            <person name="Brodelius P.E."/>
            <person name="Rose J.K.C."/>
            <person name="Tang K."/>
        </authorList>
    </citation>
    <scope>NUCLEOTIDE SEQUENCE [LARGE SCALE GENOMIC DNA]</scope>
    <source>
        <strain evidence="10">cv. Huhao1</strain>
        <tissue evidence="9">Leaf</tissue>
    </source>
</reference>